<keyword evidence="9" id="KW-0378">Hydrolase</keyword>
<dbReference type="InterPro" id="IPR006640">
    <property type="entry name" value="SprT-like_domain"/>
</dbReference>
<evidence type="ECO:0000256" key="5">
    <source>
        <dbReference type="ARBA" id="ARBA00022670"/>
    </source>
</evidence>
<keyword evidence="5" id="KW-0645">Protease</keyword>
<evidence type="ECO:0000256" key="7">
    <source>
        <dbReference type="ARBA" id="ARBA00022763"/>
    </source>
</evidence>
<evidence type="ECO:0000256" key="3">
    <source>
        <dbReference type="ARBA" id="ARBA00010724"/>
    </source>
</evidence>
<dbReference type="InterPro" id="IPR006642">
    <property type="entry name" value="Rad18_UBZ4"/>
</dbReference>
<evidence type="ECO:0000256" key="2">
    <source>
        <dbReference type="ARBA" id="ARBA00004286"/>
    </source>
</evidence>
<dbReference type="PANTHER" id="PTHR21220:SF0">
    <property type="entry name" value="DNA-DEPENDENT METALLOPROTEASE SPRTN"/>
    <property type="match status" value="1"/>
</dbReference>
<dbReference type="PROSITE" id="PS51908">
    <property type="entry name" value="ZF_UBZ4"/>
    <property type="match status" value="1"/>
</dbReference>
<feature type="compositionally biased region" description="Low complexity" evidence="16">
    <location>
        <begin position="278"/>
        <end position="289"/>
    </location>
</feature>
<evidence type="ECO:0000256" key="13">
    <source>
        <dbReference type="ARBA" id="ARBA00023242"/>
    </source>
</evidence>
<proteinExistence type="inferred from homology"/>
<protein>
    <recommendedName>
        <fullName evidence="14">Protein with SprT-like domain at the N terminus</fullName>
    </recommendedName>
</protein>
<dbReference type="GO" id="GO:0005694">
    <property type="term" value="C:chromosome"/>
    <property type="evidence" value="ECO:0007669"/>
    <property type="project" value="UniProtKB-SubCell"/>
</dbReference>
<evidence type="ECO:0000256" key="1">
    <source>
        <dbReference type="ARBA" id="ARBA00004123"/>
    </source>
</evidence>
<dbReference type="GO" id="GO:0031593">
    <property type="term" value="F:polyubiquitin modification-dependent protein binding"/>
    <property type="evidence" value="ECO:0007669"/>
    <property type="project" value="TreeGrafter"/>
</dbReference>
<comment type="caution">
    <text evidence="18">The sequence shown here is derived from an EMBL/GenBank/DDBJ whole genome shotgun (WGS) entry which is preliminary data.</text>
</comment>
<feature type="region of interest" description="Disordered" evidence="16">
    <location>
        <begin position="225"/>
        <end position="415"/>
    </location>
</feature>
<dbReference type="SMART" id="SM00734">
    <property type="entry name" value="ZnF_Rad18"/>
    <property type="match status" value="1"/>
</dbReference>
<dbReference type="GO" id="GO:0008270">
    <property type="term" value="F:zinc ion binding"/>
    <property type="evidence" value="ECO:0007669"/>
    <property type="project" value="UniProtKB-KW"/>
</dbReference>
<dbReference type="Gene3D" id="3.30.160.60">
    <property type="entry name" value="Classic Zinc Finger"/>
    <property type="match status" value="1"/>
</dbReference>
<name>A0A8J5N0W5_HOMAM</name>
<dbReference type="InterPro" id="IPR055220">
    <property type="entry name" value="SPRTN_ZBD"/>
</dbReference>
<dbReference type="GO" id="GO:0003697">
    <property type="term" value="F:single-stranded DNA binding"/>
    <property type="evidence" value="ECO:0007669"/>
    <property type="project" value="InterPro"/>
</dbReference>
<evidence type="ECO:0000256" key="6">
    <source>
        <dbReference type="ARBA" id="ARBA00022723"/>
    </source>
</evidence>
<dbReference type="GO" id="GO:0004222">
    <property type="term" value="F:metalloendopeptidase activity"/>
    <property type="evidence" value="ECO:0007669"/>
    <property type="project" value="InterPro"/>
</dbReference>
<evidence type="ECO:0000256" key="14">
    <source>
        <dbReference type="ARBA" id="ARBA00030396"/>
    </source>
</evidence>
<keyword evidence="19" id="KW-1185">Reference proteome</keyword>
<dbReference type="GO" id="GO:0006508">
    <property type="term" value="P:proteolysis"/>
    <property type="evidence" value="ECO:0007669"/>
    <property type="project" value="UniProtKB-KW"/>
</dbReference>
<feature type="compositionally biased region" description="Polar residues" evidence="16">
    <location>
        <begin position="327"/>
        <end position="357"/>
    </location>
</feature>
<dbReference type="Pfam" id="PF10263">
    <property type="entry name" value="SprT-like"/>
    <property type="match status" value="1"/>
</dbReference>
<keyword evidence="13" id="KW-0539">Nucleus</keyword>
<keyword evidence="11" id="KW-0482">Metalloprotease</keyword>
<keyword evidence="8 15" id="KW-0863">Zinc-finger</keyword>
<evidence type="ECO:0000313" key="19">
    <source>
        <dbReference type="Proteomes" id="UP000747542"/>
    </source>
</evidence>
<keyword evidence="6" id="KW-0479">Metal-binding</keyword>
<reference evidence="18" key="1">
    <citation type="journal article" date="2021" name="Sci. Adv.">
        <title>The American lobster genome reveals insights on longevity, neural, and immune adaptations.</title>
        <authorList>
            <person name="Polinski J.M."/>
            <person name="Zimin A.V."/>
            <person name="Clark K.F."/>
            <person name="Kohn A.B."/>
            <person name="Sadowski N."/>
            <person name="Timp W."/>
            <person name="Ptitsyn A."/>
            <person name="Khanna P."/>
            <person name="Romanova D.Y."/>
            <person name="Williams P."/>
            <person name="Greenwood S.J."/>
            <person name="Moroz L.L."/>
            <person name="Walt D.R."/>
            <person name="Bodnar A.G."/>
        </authorList>
    </citation>
    <scope>NUCLEOTIDE SEQUENCE</scope>
    <source>
        <strain evidence="18">GMGI-L3</strain>
    </source>
</reference>
<evidence type="ECO:0000256" key="15">
    <source>
        <dbReference type="PROSITE-ProRule" id="PRU01256"/>
    </source>
</evidence>
<gene>
    <name evidence="18" type="primary">Sprt-L2</name>
    <name evidence="18" type="ORF">Hamer_G013751</name>
</gene>
<dbReference type="Pfam" id="PF22934">
    <property type="entry name" value="SPRTN_ZBD"/>
    <property type="match status" value="1"/>
</dbReference>
<evidence type="ECO:0000256" key="4">
    <source>
        <dbReference type="ARBA" id="ARBA00022454"/>
    </source>
</evidence>
<keyword evidence="10" id="KW-0862">Zinc</keyword>
<feature type="domain" description="UBZ4-type" evidence="17">
    <location>
        <begin position="417"/>
        <end position="444"/>
    </location>
</feature>
<dbReference type="PANTHER" id="PTHR21220">
    <property type="entry name" value="DNA-DEPENDENT METALLOPROTEASE SPRTN"/>
    <property type="match status" value="1"/>
</dbReference>
<dbReference type="SMART" id="SM00731">
    <property type="entry name" value="SprT"/>
    <property type="match status" value="1"/>
</dbReference>
<comment type="similarity">
    <text evidence="3">Belongs to the Spartan family.</text>
</comment>
<evidence type="ECO:0000313" key="18">
    <source>
        <dbReference type="EMBL" id="KAG7171293.1"/>
    </source>
</evidence>
<evidence type="ECO:0000256" key="8">
    <source>
        <dbReference type="ARBA" id="ARBA00022771"/>
    </source>
</evidence>
<dbReference type="AlphaFoldDB" id="A0A8J5N0W5"/>
<evidence type="ECO:0000259" key="17">
    <source>
        <dbReference type="PROSITE" id="PS51908"/>
    </source>
</evidence>
<evidence type="ECO:0000256" key="12">
    <source>
        <dbReference type="ARBA" id="ARBA00023204"/>
    </source>
</evidence>
<keyword evidence="12 15" id="KW-0234">DNA repair</keyword>
<sequence length="455" mass="49730">MIHAYLFVTANNRDRDGHGPEFHKHMYRINEVAGTKISVYHSFHDEVSVYRQHIWQCDGPCRTRRPYFGLVKRAMNRAPGPRDPWWERHRQSCGGTYTKIQEPDGYGDKKKKNLLTGTKKKENDRADIRNYIDFKGKGNSLVAGTSGSSHTSSKQETSMKNINKKNCFSKEIIPNFGETSNNNGNRTSDVIDSNRYCEGKLKNIHRLASTSSGTVSHVNIDSASRSRVHGFGGGPPAHKKPRSTPGGSTMGKPIGKAAGKPSSGFGTGLAMRGGGSRTVTVKGKTSTKTESQAGGGIKTESTTPETSKFQGQGFNLGGSRTGVSRLLSLSNSSHPSDPHTASASLGETEISTNTEGSFHTVRKEKLNEEQGSWISRSPTKGKSPLKGKKSSPNFQKSLDGYLLPSSSKLSDSGEEDFARCPVCDKAVSKRKINQHLDECLGEFDDEDNWNIKSKN</sequence>
<evidence type="ECO:0000256" key="11">
    <source>
        <dbReference type="ARBA" id="ARBA00023049"/>
    </source>
</evidence>
<evidence type="ECO:0000256" key="9">
    <source>
        <dbReference type="ARBA" id="ARBA00022801"/>
    </source>
</evidence>
<keyword evidence="7 15" id="KW-0227">DNA damage</keyword>
<organism evidence="18 19">
    <name type="scientific">Homarus americanus</name>
    <name type="common">American lobster</name>
    <dbReference type="NCBI Taxonomy" id="6706"/>
    <lineage>
        <taxon>Eukaryota</taxon>
        <taxon>Metazoa</taxon>
        <taxon>Ecdysozoa</taxon>
        <taxon>Arthropoda</taxon>
        <taxon>Crustacea</taxon>
        <taxon>Multicrustacea</taxon>
        <taxon>Malacostraca</taxon>
        <taxon>Eumalacostraca</taxon>
        <taxon>Eucarida</taxon>
        <taxon>Decapoda</taxon>
        <taxon>Pleocyemata</taxon>
        <taxon>Astacidea</taxon>
        <taxon>Nephropoidea</taxon>
        <taxon>Nephropidae</taxon>
        <taxon>Homarus</taxon>
    </lineage>
</organism>
<accession>A0A8J5N0W5</accession>
<evidence type="ECO:0000256" key="10">
    <source>
        <dbReference type="ARBA" id="ARBA00022833"/>
    </source>
</evidence>
<feature type="compositionally biased region" description="Polar residues" evidence="16">
    <location>
        <begin position="299"/>
        <end position="313"/>
    </location>
</feature>
<dbReference type="InterPro" id="IPR044245">
    <property type="entry name" value="Spartan"/>
</dbReference>
<dbReference type="Proteomes" id="UP000747542">
    <property type="component" value="Unassembled WGS sequence"/>
</dbReference>
<comment type="subcellular location">
    <subcellularLocation>
        <location evidence="2">Chromosome</location>
    </subcellularLocation>
    <subcellularLocation>
        <location evidence="1">Nucleus</location>
    </subcellularLocation>
</comment>
<evidence type="ECO:0000256" key="16">
    <source>
        <dbReference type="SAM" id="MobiDB-lite"/>
    </source>
</evidence>
<keyword evidence="4" id="KW-0158">Chromosome</keyword>
<feature type="compositionally biased region" description="Gly residues" evidence="16">
    <location>
        <begin position="265"/>
        <end position="276"/>
    </location>
</feature>
<dbReference type="GO" id="GO:0005634">
    <property type="term" value="C:nucleus"/>
    <property type="evidence" value="ECO:0007669"/>
    <property type="project" value="UniProtKB-SubCell"/>
</dbReference>
<dbReference type="GO" id="GO:0006281">
    <property type="term" value="P:DNA repair"/>
    <property type="evidence" value="ECO:0007669"/>
    <property type="project" value="UniProtKB-KW"/>
</dbReference>
<dbReference type="EMBL" id="JAHLQT010012455">
    <property type="protein sequence ID" value="KAG7171293.1"/>
    <property type="molecule type" value="Genomic_DNA"/>
</dbReference>